<evidence type="ECO:0000259" key="2">
    <source>
        <dbReference type="Pfam" id="PF20597"/>
    </source>
</evidence>
<dbReference type="InterPro" id="IPR026588">
    <property type="entry name" value="Choice_anch_A"/>
</dbReference>
<feature type="domain" description="Choice-of-anchor A" evidence="2">
    <location>
        <begin position="48"/>
        <end position="336"/>
    </location>
</feature>
<gene>
    <name evidence="3" type="ORF">EDD40_5465</name>
</gene>
<sequence>MQISRSGAVGLAVAVAVLAIGWAPGAQPRLAAVNPVRPVAPDDVHADPSHGFLVLVEGDAALYENETEGPMAIGGDVRFRLYNAGPNNPGTYTLPGDDRPTSFVVGGGLDFDRSGTGTLSVLNQSYAKVGELGNATVLPSGGVTFVVPTGGDVNTRPALAVQTSQPAESVGGPSGFDFASLFALYRQINADMSACASTVTLRDQNGGEPWNGTDPVATIGLRPGQNVLTLDAARMAALDTVNPLAGALQPGDEAWLIVNVDVTGDYTWPVPNVSWQGTDPSRHVLWNFTTSGTITLPPDSGTVWGTVYAPNATLVDDSAANVEGAVIVKSLVQGGATSGSGGEIHSAPFADVLTDCATTPTTTTEPTTTEPTTTEPTTTEPTTTTTTTAGTTGPTATGPTTTAAPTPGTTSHPAAVHPDDDLAVTGAPVRGLSALGGLLLLSGATALALTRLRDRRGPRRHDLRQTE</sequence>
<dbReference type="RefSeq" id="WP_123745424.1">
    <property type="nucleotide sequence ID" value="NZ_RJKM01000001.1"/>
</dbReference>
<keyword evidence="4" id="KW-1185">Reference proteome</keyword>
<dbReference type="Pfam" id="PF20597">
    <property type="entry name" value="pAdhesive_15"/>
    <property type="match status" value="1"/>
</dbReference>
<reference evidence="3 4" key="1">
    <citation type="submission" date="2018-11" db="EMBL/GenBank/DDBJ databases">
        <title>Sequencing the genomes of 1000 actinobacteria strains.</title>
        <authorList>
            <person name="Klenk H.-P."/>
        </authorList>
    </citation>
    <scope>NUCLEOTIDE SEQUENCE [LARGE SCALE GENOMIC DNA]</scope>
    <source>
        <strain evidence="3 4">DSM 44231</strain>
    </source>
</reference>
<dbReference type="NCBIfam" id="TIGR04215">
    <property type="entry name" value="choice_anch_A"/>
    <property type="match status" value="1"/>
</dbReference>
<dbReference type="AlphaFoldDB" id="A0A3N1HC38"/>
<protein>
    <submittedName>
        <fullName evidence="3">Choice-of-anchor A domain-containing protein</fullName>
    </submittedName>
</protein>
<proteinExistence type="predicted"/>
<dbReference type="Proteomes" id="UP000268727">
    <property type="component" value="Unassembled WGS sequence"/>
</dbReference>
<dbReference type="EMBL" id="RJKM01000001">
    <property type="protein sequence ID" value="ROP40060.1"/>
    <property type="molecule type" value="Genomic_DNA"/>
</dbReference>
<accession>A0A3N1HC38</accession>
<evidence type="ECO:0000313" key="3">
    <source>
        <dbReference type="EMBL" id="ROP40060.1"/>
    </source>
</evidence>
<feature type="region of interest" description="Disordered" evidence="1">
    <location>
        <begin position="357"/>
        <end position="414"/>
    </location>
</feature>
<name>A0A3N1HC38_9PSEU</name>
<dbReference type="OrthoDB" id="3404418at2"/>
<evidence type="ECO:0000313" key="4">
    <source>
        <dbReference type="Proteomes" id="UP000268727"/>
    </source>
</evidence>
<organism evidence="3 4">
    <name type="scientific">Saccharothrix texasensis</name>
    <dbReference type="NCBI Taxonomy" id="103734"/>
    <lineage>
        <taxon>Bacteria</taxon>
        <taxon>Bacillati</taxon>
        <taxon>Actinomycetota</taxon>
        <taxon>Actinomycetes</taxon>
        <taxon>Pseudonocardiales</taxon>
        <taxon>Pseudonocardiaceae</taxon>
        <taxon>Saccharothrix</taxon>
    </lineage>
</organism>
<evidence type="ECO:0000256" key="1">
    <source>
        <dbReference type="SAM" id="MobiDB-lite"/>
    </source>
</evidence>
<comment type="caution">
    <text evidence="3">The sequence shown here is derived from an EMBL/GenBank/DDBJ whole genome shotgun (WGS) entry which is preliminary data.</text>
</comment>
<feature type="compositionally biased region" description="Low complexity" evidence="1">
    <location>
        <begin position="358"/>
        <end position="410"/>
    </location>
</feature>